<dbReference type="Pfam" id="PF00072">
    <property type="entry name" value="Response_reg"/>
    <property type="match status" value="1"/>
</dbReference>
<dbReference type="InterPro" id="IPR027417">
    <property type="entry name" value="P-loop_NTPase"/>
</dbReference>
<dbReference type="FunFam" id="3.40.50.300:FF:000006">
    <property type="entry name" value="DNA-binding transcriptional regulator NtrC"/>
    <property type="match status" value="1"/>
</dbReference>
<dbReference type="eggNOG" id="COG2204">
    <property type="taxonomic scope" value="Bacteria"/>
</dbReference>
<dbReference type="CDD" id="cd00009">
    <property type="entry name" value="AAA"/>
    <property type="match status" value="1"/>
</dbReference>
<dbReference type="InterPro" id="IPR002078">
    <property type="entry name" value="Sigma_54_int"/>
</dbReference>
<dbReference type="InterPro" id="IPR011006">
    <property type="entry name" value="CheY-like_superfamily"/>
</dbReference>
<comment type="caution">
    <text evidence="9">The sequence shown here is derived from an EMBL/GenBank/DDBJ whole genome shotgun (WGS) entry which is preliminary data.</text>
</comment>
<dbReference type="GO" id="GO:0000160">
    <property type="term" value="P:phosphorelay signal transduction system"/>
    <property type="evidence" value="ECO:0007669"/>
    <property type="project" value="InterPro"/>
</dbReference>
<keyword evidence="1" id="KW-0547">Nucleotide-binding</keyword>
<keyword evidence="3" id="KW-0805">Transcription regulation</keyword>
<gene>
    <name evidence="9" type="ORF">Dthio_PD2364</name>
</gene>
<dbReference type="RefSeq" id="WP_008870286.1">
    <property type="nucleotide sequence ID" value="NZ_ACJN02000002.1"/>
</dbReference>
<dbReference type="SMART" id="SM00382">
    <property type="entry name" value="AAA"/>
    <property type="match status" value="1"/>
</dbReference>
<dbReference type="InterPro" id="IPR058031">
    <property type="entry name" value="AAA_lid_NorR"/>
</dbReference>
<dbReference type="Proteomes" id="UP000005496">
    <property type="component" value="Unassembled WGS sequence"/>
</dbReference>
<evidence type="ECO:0000256" key="6">
    <source>
        <dbReference type="PROSITE-ProRule" id="PRU00169"/>
    </source>
</evidence>
<dbReference type="Pfam" id="PF00158">
    <property type="entry name" value="Sigma54_activat"/>
    <property type="match status" value="1"/>
</dbReference>
<dbReference type="SUPFAM" id="SSF52540">
    <property type="entry name" value="P-loop containing nucleoside triphosphate hydrolases"/>
    <property type="match status" value="1"/>
</dbReference>
<dbReference type="Gene3D" id="3.40.50.2300">
    <property type="match status" value="1"/>
</dbReference>
<dbReference type="Gene3D" id="1.10.8.60">
    <property type="match status" value="1"/>
</dbReference>
<evidence type="ECO:0000256" key="4">
    <source>
        <dbReference type="ARBA" id="ARBA00023125"/>
    </source>
</evidence>
<sequence>MTKQYSVLVVDDEQSILTLFKKEFATPERSISTASSASQARQLIRKNVFDVVLLDICLPDGDGLDLYTEFKERMQDVEIILITGHGNIDNAVRAMKLGAYDYITKPFNLDKLELVIERAWQRACMQRENRSYRLYSGNNRTHRMVGASESIKHIRYLVDKVAPAEVPVLLTGESGVGKDVAAQAIHHGSQRADKPYIVKNCASLVKELARTELFGHVKGSFTGATESSDGLMAYAHKGTLFLDEIGELPLEVQASLLRVLENRTYRRVGEKEERSIDVRFIFATSRNLYTEVEEGRFQEALLHRINVFNIETPPLRDRLEDIPLLVEHFLSSLNTSITDYRVTDKAMNCLMNYSWPGNVRELRNVLERSMILAEQGNITERSLPRELVEKTLDAHEQGRQEGIFSLRLAEKNHISRVLSYFQGNRQQASKAMGIGRKTLYRKMKEYQLE</sequence>
<dbReference type="GO" id="GO:0006355">
    <property type="term" value="P:regulation of DNA-templated transcription"/>
    <property type="evidence" value="ECO:0007669"/>
    <property type="project" value="InterPro"/>
</dbReference>
<dbReference type="PROSITE" id="PS00676">
    <property type="entry name" value="SIGMA54_INTERACT_2"/>
    <property type="match status" value="1"/>
</dbReference>
<dbReference type="EMBL" id="ACJN02000002">
    <property type="protein sequence ID" value="EFI34972.1"/>
    <property type="molecule type" value="Genomic_DNA"/>
</dbReference>
<evidence type="ECO:0000256" key="1">
    <source>
        <dbReference type="ARBA" id="ARBA00022741"/>
    </source>
</evidence>
<reference evidence="9" key="1">
    <citation type="submission" date="2010-05" db="EMBL/GenBank/DDBJ databases">
        <title>The draft genome of Desulfonatronospira thiodismutans ASO3-1.</title>
        <authorList>
            <consortium name="US DOE Joint Genome Institute (JGI-PGF)"/>
            <person name="Lucas S."/>
            <person name="Copeland A."/>
            <person name="Lapidus A."/>
            <person name="Cheng J.-F."/>
            <person name="Bruce D."/>
            <person name="Goodwin L."/>
            <person name="Pitluck S."/>
            <person name="Chertkov O."/>
            <person name="Brettin T."/>
            <person name="Detter J.C."/>
            <person name="Han C."/>
            <person name="Land M.L."/>
            <person name="Hauser L."/>
            <person name="Kyrpides N."/>
            <person name="Mikhailova N."/>
            <person name="Muyzer G."/>
            <person name="Woyke T."/>
        </authorList>
    </citation>
    <scope>NUCLEOTIDE SEQUENCE [LARGE SCALE GENOMIC DNA]</scope>
    <source>
        <strain evidence="9">ASO3-1</strain>
    </source>
</reference>
<feature type="domain" description="Sigma-54 factor interaction" evidence="7">
    <location>
        <begin position="144"/>
        <end position="371"/>
    </location>
</feature>
<evidence type="ECO:0000256" key="2">
    <source>
        <dbReference type="ARBA" id="ARBA00022840"/>
    </source>
</evidence>
<keyword evidence="10" id="KW-1185">Reference proteome</keyword>
<evidence type="ECO:0000259" key="7">
    <source>
        <dbReference type="PROSITE" id="PS50045"/>
    </source>
</evidence>
<evidence type="ECO:0000313" key="9">
    <source>
        <dbReference type="EMBL" id="EFI34972.1"/>
    </source>
</evidence>
<keyword evidence="5" id="KW-0804">Transcription</keyword>
<dbReference type="PROSITE" id="PS00688">
    <property type="entry name" value="SIGMA54_INTERACT_3"/>
    <property type="match status" value="1"/>
</dbReference>
<dbReference type="Pfam" id="PF02954">
    <property type="entry name" value="HTH_8"/>
    <property type="match status" value="1"/>
</dbReference>
<evidence type="ECO:0000256" key="5">
    <source>
        <dbReference type="ARBA" id="ARBA00023163"/>
    </source>
</evidence>
<evidence type="ECO:0000256" key="3">
    <source>
        <dbReference type="ARBA" id="ARBA00023015"/>
    </source>
</evidence>
<protein>
    <submittedName>
        <fullName evidence="9">Two component, sigma54 specific, transcriptional regulator, Fis family</fullName>
    </submittedName>
</protein>
<dbReference type="InterPro" id="IPR025943">
    <property type="entry name" value="Sigma_54_int_dom_ATP-bd_2"/>
</dbReference>
<dbReference type="Gene3D" id="1.10.10.60">
    <property type="entry name" value="Homeodomain-like"/>
    <property type="match status" value="1"/>
</dbReference>
<accession>D6SQE6</accession>
<dbReference type="SUPFAM" id="SSF46689">
    <property type="entry name" value="Homeodomain-like"/>
    <property type="match status" value="1"/>
</dbReference>
<dbReference type="GO" id="GO:0043565">
    <property type="term" value="F:sequence-specific DNA binding"/>
    <property type="evidence" value="ECO:0007669"/>
    <property type="project" value="InterPro"/>
</dbReference>
<dbReference type="PANTHER" id="PTHR32071">
    <property type="entry name" value="TRANSCRIPTIONAL REGULATORY PROTEIN"/>
    <property type="match status" value="1"/>
</dbReference>
<keyword evidence="2" id="KW-0067">ATP-binding</keyword>
<dbReference type="AlphaFoldDB" id="D6SQE6"/>
<evidence type="ECO:0000259" key="8">
    <source>
        <dbReference type="PROSITE" id="PS50110"/>
    </source>
</evidence>
<keyword evidence="4" id="KW-0238">DNA-binding</keyword>
<dbReference type="OrthoDB" id="9763792at2"/>
<dbReference type="PROSITE" id="PS50110">
    <property type="entry name" value="RESPONSE_REGULATORY"/>
    <property type="match status" value="1"/>
</dbReference>
<dbReference type="InterPro" id="IPR002197">
    <property type="entry name" value="HTH_Fis"/>
</dbReference>
<dbReference type="Gene3D" id="3.40.50.300">
    <property type="entry name" value="P-loop containing nucleotide triphosphate hydrolases"/>
    <property type="match status" value="1"/>
</dbReference>
<proteinExistence type="predicted"/>
<dbReference type="SMART" id="SM00448">
    <property type="entry name" value="REC"/>
    <property type="match status" value="1"/>
</dbReference>
<dbReference type="InterPro" id="IPR003593">
    <property type="entry name" value="AAA+_ATPase"/>
</dbReference>
<dbReference type="PROSITE" id="PS50045">
    <property type="entry name" value="SIGMA54_INTERACT_4"/>
    <property type="match status" value="1"/>
</dbReference>
<feature type="modified residue" description="4-aspartylphosphate" evidence="6">
    <location>
        <position position="55"/>
    </location>
</feature>
<name>D6SQE6_9BACT</name>
<feature type="domain" description="Response regulatory" evidence="8">
    <location>
        <begin position="6"/>
        <end position="120"/>
    </location>
</feature>
<dbReference type="InterPro" id="IPR025944">
    <property type="entry name" value="Sigma_54_int_dom_CS"/>
</dbReference>
<dbReference type="GO" id="GO:0005524">
    <property type="term" value="F:ATP binding"/>
    <property type="evidence" value="ECO:0007669"/>
    <property type="project" value="UniProtKB-KW"/>
</dbReference>
<dbReference type="PRINTS" id="PR01590">
    <property type="entry name" value="HTHFIS"/>
</dbReference>
<dbReference type="SUPFAM" id="SSF52172">
    <property type="entry name" value="CheY-like"/>
    <property type="match status" value="1"/>
</dbReference>
<dbReference type="InterPro" id="IPR009057">
    <property type="entry name" value="Homeodomain-like_sf"/>
</dbReference>
<keyword evidence="6" id="KW-0597">Phosphoprotein</keyword>
<dbReference type="Pfam" id="PF25601">
    <property type="entry name" value="AAA_lid_14"/>
    <property type="match status" value="1"/>
</dbReference>
<evidence type="ECO:0000313" key="10">
    <source>
        <dbReference type="Proteomes" id="UP000005496"/>
    </source>
</evidence>
<dbReference type="InterPro" id="IPR001789">
    <property type="entry name" value="Sig_transdc_resp-reg_receiver"/>
</dbReference>
<organism evidence="9 10">
    <name type="scientific">Desulfonatronospira thiodismutans ASO3-1</name>
    <dbReference type="NCBI Taxonomy" id="555779"/>
    <lineage>
        <taxon>Bacteria</taxon>
        <taxon>Pseudomonadati</taxon>
        <taxon>Thermodesulfobacteriota</taxon>
        <taxon>Desulfovibrionia</taxon>
        <taxon>Desulfovibrionales</taxon>
        <taxon>Desulfonatronovibrionaceae</taxon>
        <taxon>Desulfonatronospira</taxon>
    </lineage>
</organism>